<dbReference type="EMBL" id="JAPNKA010000001">
    <property type="protein sequence ID" value="MCY1076110.1"/>
    <property type="molecule type" value="Genomic_DNA"/>
</dbReference>
<proteinExistence type="predicted"/>
<dbReference type="RefSeq" id="WP_267535017.1">
    <property type="nucleotide sequence ID" value="NZ_JAPNKA010000001.1"/>
</dbReference>
<sequence length="58" mass="6439">MHVSESGVTLRTHRTDLPGEEKPGVALLDAEGFLRVAGVRTTSEQPVEAPFVTRFWPY</sequence>
<evidence type="ECO:0000313" key="2">
    <source>
        <dbReference type="EMBL" id="MCY1076110.1"/>
    </source>
</evidence>
<reference evidence="2 3" key="1">
    <citation type="submission" date="2022-11" db="EMBL/GenBank/DDBJ databases">
        <title>Minimal conservation of predation-associated metabolite biosynthetic gene clusters underscores biosynthetic potential of Myxococcota including descriptions for ten novel species: Archangium lansinium sp. nov., Myxococcus landrumus sp. nov., Nannocystis bai.</title>
        <authorList>
            <person name="Ahearne A."/>
            <person name="Stevens C."/>
            <person name="Phillips K."/>
        </authorList>
    </citation>
    <scope>NUCLEOTIDE SEQUENCE [LARGE SCALE GENOMIC DNA]</scope>
    <source>
        <strain evidence="2 3">MIWBW</strain>
    </source>
</reference>
<comment type="caution">
    <text evidence="2">The sequence shown here is derived from an EMBL/GenBank/DDBJ whole genome shotgun (WGS) entry which is preliminary data.</text>
</comment>
<name>A0ABT4A381_9BACT</name>
<organism evidence="2 3">
    <name type="scientific">Archangium lansingense</name>
    <dbReference type="NCBI Taxonomy" id="2995310"/>
    <lineage>
        <taxon>Bacteria</taxon>
        <taxon>Pseudomonadati</taxon>
        <taxon>Myxococcota</taxon>
        <taxon>Myxococcia</taxon>
        <taxon>Myxococcales</taxon>
        <taxon>Cystobacterineae</taxon>
        <taxon>Archangiaceae</taxon>
        <taxon>Archangium</taxon>
    </lineage>
</organism>
<accession>A0ABT4A381</accession>
<dbReference type="Proteomes" id="UP001207654">
    <property type="component" value="Unassembled WGS sequence"/>
</dbReference>
<keyword evidence="3" id="KW-1185">Reference proteome</keyword>
<gene>
    <name evidence="2" type="ORF">OV287_16670</name>
</gene>
<feature type="compositionally biased region" description="Basic and acidic residues" evidence="1">
    <location>
        <begin position="13"/>
        <end position="22"/>
    </location>
</feature>
<protein>
    <submittedName>
        <fullName evidence="2">Uncharacterized protein</fullName>
    </submittedName>
</protein>
<evidence type="ECO:0000313" key="3">
    <source>
        <dbReference type="Proteomes" id="UP001207654"/>
    </source>
</evidence>
<evidence type="ECO:0000256" key="1">
    <source>
        <dbReference type="SAM" id="MobiDB-lite"/>
    </source>
</evidence>
<feature type="region of interest" description="Disordered" evidence="1">
    <location>
        <begin position="1"/>
        <end position="22"/>
    </location>
</feature>